<dbReference type="AlphaFoldDB" id="A0A2M8EMC4"/>
<evidence type="ECO:0000256" key="1">
    <source>
        <dbReference type="ARBA" id="ARBA00000677"/>
    </source>
</evidence>
<evidence type="ECO:0000256" key="3">
    <source>
        <dbReference type="ARBA" id="ARBA00013208"/>
    </source>
</evidence>
<dbReference type="InterPro" id="IPR019758">
    <property type="entry name" value="Pept_S26A_signal_pept_1_CS"/>
</dbReference>
<dbReference type="GO" id="GO:0006465">
    <property type="term" value="P:signal peptide processing"/>
    <property type="evidence" value="ECO:0007669"/>
    <property type="project" value="InterPro"/>
</dbReference>
<feature type="active site" evidence="5">
    <location>
        <position position="95"/>
    </location>
</feature>
<dbReference type="PROSITE" id="PS00761">
    <property type="entry name" value="SPASE_I_3"/>
    <property type="match status" value="1"/>
</dbReference>
<name>A0A2M8EMC4_UNCKA</name>
<keyword evidence="6" id="KW-1133">Transmembrane helix</keyword>
<feature type="transmembrane region" description="Helical" evidence="6">
    <location>
        <begin position="21"/>
        <end position="41"/>
    </location>
</feature>
<dbReference type="GO" id="GO:0016020">
    <property type="term" value="C:membrane"/>
    <property type="evidence" value="ECO:0007669"/>
    <property type="project" value="UniProtKB-SubCell"/>
</dbReference>
<gene>
    <name evidence="8" type="primary">lepB</name>
    <name evidence="8" type="ORF">CO058_01125</name>
</gene>
<dbReference type="NCBIfam" id="TIGR02227">
    <property type="entry name" value="sigpep_I_bact"/>
    <property type="match status" value="1"/>
</dbReference>
<comment type="caution">
    <text evidence="8">The sequence shown here is derived from an EMBL/GenBank/DDBJ whole genome shotgun (WGS) entry which is preliminary data.</text>
</comment>
<keyword evidence="6" id="KW-0645">Protease</keyword>
<dbReference type="PANTHER" id="PTHR43390:SF1">
    <property type="entry name" value="CHLOROPLAST PROCESSING PEPTIDASE"/>
    <property type="match status" value="1"/>
</dbReference>
<proteinExistence type="inferred from homology"/>
<dbReference type="PROSITE" id="PS00760">
    <property type="entry name" value="SPASE_I_2"/>
    <property type="match status" value="1"/>
</dbReference>
<dbReference type="CDD" id="cd06530">
    <property type="entry name" value="S26_SPase_I"/>
    <property type="match status" value="1"/>
</dbReference>
<comment type="similarity">
    <text evidence="2 6">Belongs to the peptidase S26 family.</text>
</comment>
<dbReference type="EMBL" id="PFSJ01000008">
    <property type="protein sequence ID" value="PJC23881.1"/>
    <property type="molecule type" value="Genomic_DNA"/>
</dbReference>
<evidence type="ECO:0000259" key="7">
    <source>
        <dbReference type="Pfam" id="PF10502"/>
    </source>
</evidence>
<dbReference type="SUPFAM" id="SSF51306">
    <property type="entry name" value="LexA/Signal peptidase"/>
    <property type="match status" value="1"/>
</dbReference>
<organism evidence="8 9">
    <name type="scientific">candidate division WWE3 bacterium CG_4_9_14_0_2_um_filter_35_11</name>
    <dbReference type="NCBI Taxonomy" id="1975077"/>
    <lineage>
        <taxon>Bacteria</taxon>
        <taxon>Katanobacteria</taxon>
    </lineage>
</organism>
<dbReference type="InterPro" id="IPR019533">
    <property type="entry name" value="Peptidase_S26"/>
</dbReference>
<comment type="subcellular location">
    <subcellularLocation>
        <location evidence="6">Membrane</location>
        <topology evidence="6">Single-pass type II membrane protein</topology>
    </subcellularLocation>
</comment>
<dbReference type="GO" id="GO:0004252">
    <property type="term" value="F:serine-type endopeptidase activity"/>
    <property type="evidence" value="ECO:0007669"/>
    <property type="project" value="InterPro"/>
</dbReference>
<evidence type="ECO:0000256" key="5">
    <source>
        <dbReference type="PIRSR" id="PIRSR600223-1"/>
    </source>
</evidence>
<dbReference type="InterPro" id="IPR019757">
    <property type="entry name" value="Pept_S26A_signal_pept_1_Lys-AS"/>
</dbReference>
<sequence>MCKMFLMSNSSIKSVSEFVVDVLETAVIALSIFIIIYLLAFQPHEVNGQSMDGIDNFHNGQLILTDKLSYRFKEPQRGEVIVFKYPLNKSYDYIKRIIGLPGESIMLVDNQIYIYNSEFPEGKIIDESLYIGENVLTQGRAFLEEAQKITISDDSYFVMGDNRPESSDSRTWGFVPRKNIIGRSYFRYWPPNQIGLIKHQSF</sequence>
<evidence type="ECO:0000256" key="2">
    <source>
        <dbReference type="ARBA" id="ARBA00009370"/>
    </source>
</evidence>
<feature type="domain" description="Peptidase S26" evidence="7">
    <location>
        <begin position="21"/>
        <end position="189"/>
    </location>
</feature>
<evidence type="ECO:0000256" key="4">
    <source>
        <dbReference type="ARBA" id="ARBA00022801"/>
    </source>
</evidence>
<dbReference type="EC" id="3.4.21.89" evidence="3 6"/>
<dbReference type="InterPro" id="IPR000223">
    <property type="entry name" value="Pept_S26A_signal_pept_1"/>
</dbReference>
<keyword evidence="6" id="KW-0812">Transmembrane</keyword>
<dbReference type="Pfam" id="PF10502">
    <property type="entry name" value="Peptidase_S26"/>
    <property type="match status" value="1"/>
</dbReference>
<reference evidence="9" key="1">
    <citation type="submission" date="2017-09" db="EMBL/GenBank/DDBJ databases">
        <title>Depth-based differentiation of microbial function through sediment-hosted aquifers and enrichment of novel symbionts in the deep terrestrial subsurface.</title>
        <authorList>
            <person name="Probst A.J."/>
            <person name="Ladd B."/>
            <person name="Jarett J.K."/>
            <person name="Geller-Mcgrath D.E."/>
            <person name="Sieber C.M.K."/>
            <person name="Emerson J.B."/>
            <person name="Anantharaman K."/>
            <person name="Thomas B.C."/>
            <person name="Malmstrom R."/>
            <person name="Stieglmeier M."/>
            <person name="Klingl A."/>
            <person name="Woyke T."/>
            <person name="Ryan C.M."/>
            <person name="Banfield J.F."/>
        </authorList>
    </citation>
    <scope>NUCLEOTIDE SEQUENCE [LARGE SCALE GENOMIC DNA]</scope>
</reference>
<protein>
    <recommendedName>
        <fullName evidence="3 6">Signal peptidase I</fullName>
        <ecNumber evidence="3 6">3.4.21.89</ecNumber>
    </recommendedName>
</protein>
<keyword evidence="6" id="KW-0472">Membrane</keyword>
<dbReference type="PRINTS" id="PR00727">
    <property type="entry name" value="LEADERPTASE"/>
</dbReference>
<accession>A0A2M8EMC4</accession>
<dbReference type="PANTHER" id="PTHR43390">
    <property type="entry name" value="SIGNAL PEPTIDASE I"/>
    <property type="match status" value="1"/>
</dbReference>
<evidence type="ECO:0000313" key="9">
    <source>
        <dbReference type="Proteomes" id="UP000229756"/>
    </source>
</evidence>
<dbReference type="InterPro" id="IPR036286">
    <property type="entry name" value="LexA/Signal_pep-like_sf"/>
</dbReference>
<dbReference type="Proteomes" id="UP000229756">
    <property type="component" value="Unassembled WGS sequence"/>
</dbReference>
<feature type="active site" evidence="5">
    <location>
        <position position="50"/>
    </location>
</feature>
<keyword evidence="4 6" id="KW-0378">Hydrolase</keyword>
<dbReference type="GO" id="GO:0009003">
    <property type="term" value="F:signal peptidase activity"/>
    <property type="evidence" value="ECO:0007669"/>
    <property type="project" value="UniProtKB-EC"/>
</dbReference>
<comment type="catalytic activity">
    <reaction evidence="1 6">
        <text>Cleavage of hydrophobic, N-terminal signal or leader sequences from secreted and periplasmic proteins.</text>
        <dbReference type="EC" id="3.4.21.89"/>
    </reaction>
</comment>
<evidence type="ECO:0000256" key="6">
    <source>
        <dbReference type="RuleBase" id="RU362042"/>
    </source>
</evidence>
<evidence type="ECO:0000313" key="8">
    <source>
        <dbReference type="EMBL" id="PJC23881.1"/>
    </source>
</evidence>
<dbReference type="Gene3D" id="2.10.109.10">
    <property type="entry name" value="Umud Fragment, subunit A"/>
    <property type="match status" value="1"/>
</dbReference>